<evidence type="ECO:0000256" key="4">
    <source>
        <dbReference type="PIRSR" id="PIRSR633978-2"/>
    </source>
</evidence>
<dbReference type="SFLD" id="SFLDG00179">
    <property type="entry name" value="mandelate_racemase"/>
    <property type="match status" value="1"/>
</dbReference>
<dbReference type="PANTHER" id="PTHR13794:SF58">
    <property type="entry name" value="MITOCHONDRIAL ENOLASE SUPERFAMILY MEMBER 1"/>
    <property type="match status" value="1"/>
</dbReference>
<dbReference type="GO" id="GO:0009063">
    <property type="term" value="P:amino acid catabolic process"/>
    <property type="evidence" value="ECO:0007669"/>
    <property type="project" value="InterPro"/>
</dbReference>
<dbReference type="GO" id="GO:0016052">
    <property type="term" value="P:carbohydrate catabolic process"/>
    <property type="evidence" value="ECO:0007669"/>
    <property type="project" value="TreeGrafter"/>
</dbReference>
<dbReference type="GO" id="GO:0008867">
    <property type="term" value="F:galactarate dehydratase activity"/>
    <property type="evidence" value="ECO:0007669"/>
    <property type="project" value="InterPro"/>
</dbReference>
<feature type="binding site" evidence="4">
    <location>
        <position position="326"/>
    </location>
    <ligand>
        <name>substrate</name>
    </ligand>
</feature>
<keyword evidence="8" id="KW-1185">Reference proteome</keyword>
<evidence type="ECO:0000256" key="2">
    <source>
        <dbReference type="ARBA" id="ARBA00022842"/>
    </source>
</evidence>
<dbReference type="SFLD" id="SFLDF00134">
    <property type="entry name" value="L-talarate/galactarate_dehydra"/>
    <property type="match status" value="1"/>
</dbReference>
<sequence length="375" mass="40631">MTRDRISHVRLSSVTLPLATPISDAKVFTGRQKPMTEVALLFAEIRTESGHEGLGFGYSKRAGGPGQYAHAREVAPDLLGEDPSDIGRLWTKLVWAGASVGRSGLATQAVAALDIALWDLKAKRAGLPLAKLIGAHRDSVRCYDTSGGFLHVPVEQVIDNAAASLGSGIGGIKIKVGHPDRRVDLARVTAVREHLGEDVPLMVDANQQWDRPSAQRMCRELERFGLVWIEEPLDAYDAAGHAALASAFDTPIATGEMLTSVAEHAELVRAGAADILQPDAPRIGGITQFLRLSTLADLHHLQLAPHYAMEIHLHLAATYPAEPWVEHFDWLEPLFNERMEIADGRMLVPDRPGLGLTLSDKARAWTVETCEVSGG</sequence>
<gene>
    <name evidence="7" type="ORF">BAY60_11715</name>
</gene>
<dbReference type="InterPro" id="IPR018110">
    <property type="entry name" value="Mandel_Rmase/mucon_lact_enz_CS"/>
</dbReference>
<feature type="binding site" evidence="4">
    <location>
        <begin position="60"/>
        <end position="61"/>
    </location>
    <ligand>
        <name>substrate</name>
    </ligand>
</feature>
<dbReference type="InterPro" id="IPR029017">
    <property type="entry name" value="Enolase-like_N"/>
</dbReference>
<dbReference type="InterPro" id="IPR013342">
    <property type="entry name" value="Mandelate_racemase_C"/>
</dbReference>
<evidence type="ECO:0000313" key="7">
    <source>
        <dbReference type="EMBL" id="PXY27136.1"/>
    </source>
</evidence>
<dbReference type="AlphaFoldDB" id="A0A2V4AYZ1"/>
<keyword evidence="2 5" id="KW-0460">Magnesium</keyword>
<evidence type="ECO:0000256" key="3">
    <source>
        <dbReference type="PIRSR" id="PIRSR633978-1"/>
    </source>
</evidence>
<feature type="active site" description="Proton acceptor" evidence="3">
    <location>
        <position position="175"/>
    </location>
</feature>
<dbReference type="Pfam" id="PF13378">
    <property type="entry name" value="MR_MLE_C"/>
    <property type="match status" value="1"/>
</dbReference>
<proteinExistence type="predicted"/>
<dbReference type="Gene3D" id="3.20.20.120">
    <property type="entry name" value="Enolase-like C-terminal domain"/>
    <property type="match status" value="1"/>
</dbReference>
<dbReference type="SUPFAM" id="SSF51604">
    <property type="entry name" value="Enolase C-terminal domain-like"/>
    <property type="match status" value="1"/>
</dbReference>
<dbReference type="PROSITE" id="PS00909">
    <property type="entry name" value="MR_MLE_2"/>
    <property type="match status" value="1"/>
</dbReference>
<dbReference type="InterPro" id="IPR033978">
    <property type="entry name" value="L-talarate_dehydratase"/>
</dbReference>
<keyword evidence="1 5" id="KW-0479">Metal-binding</keyword>
<dbReference type="GO" id="GO:1990594">
    <property type="term" value="F:L-altrarate dehydratase activity"/>
    <property type="evidence" value="ECO:0007669"/>
    <property type="project" value="InterPro"/>
</dbReference>
<evidence type="ECO:0000256" key="5">
    <source>
        <dbReference type="PIRSR" id="PIRSR633978-3"/>
    </source>
</evidence>
<dbReference type="GO" id="GO:0000287">
    <property type="term" value="F:magnesium ion binding"/>
    <property type="evidence" value="ECO:0007669"/>
    <property type="project" value="TreeGrafter"/>
</dbReference>
<evidence type="ECO:0000313" key="8">
    <source>
        <dbReference type="Proteomes" id="UP000249915"/>
    </source>
</evidence>
<dbReference type="PROSITE" id="PS00908">
    <property type="entry name" value="MR_MLE_1"/>
    <property type="match status" value="1"/>
</dbReference>
<reference evidence="7 8" key="1">
    <citation type="submission" date="2016-07" db="EMBL/GenBank/DDBJ databases">
        <title>Draft genome sequence of Prauserella muralis DSM 45305, isolated from a mould-covered wall in an indoor environment.</title>
        <authorList>
            <person name="Ruckert C."/>
            <person name="Albersmeier A."/>
            <person name="Jiang C.-L."/>
            <person name="Jiang Y."/>
            <person name="Kalinowski J."/>
            <person name="Schneider O."/>
            <person name="Winkler A."/>
            <person name="Zotchev S.B."/>
        </authorList>
    </citation>
    <scope>NUCLEOTIDE SEQUENCE [LARGE SCALE GENOMIC DNA]</scope>
    <source>
        <strain evidence="7 8">DSM 45305</strain>
    </source>
</reference>
<comment type="caution">
    <text evidence="7">The sequence shown here is derived from an EMBL/GenBank/DDBJ whole genome shotgun (WGS) entry which is preliminary data.</text>
</comment>
<dbReference type="OrthoDB" id="5241672at2"/>
<feature type="binding site" evidence="5">
    <location>
        <position position="230"/>
    </location>
    <ligand>
        <name>Mg(2+)</name>
        <dbReference type="ChEBI" id="CHEBI:18420"/>
    </ligand>
</feature>
<accession>A0A2V4AYZ1</accession>
<feature type="binding site" evidence="4">
    <location>
        <position position="173"/>
    </location>
    <ligand>
        <name>substrate</name>
    </ligand>
</feature>
<dbReference type="SFLD" id="SFLDS00001">
    <property type="entry name" value="Enolase"/>
    <property type="match status" value="1"/>
</dbReference>
<dbReference type="InterPro" id="IPR013341">
    <property type="entry name" value="Mandelate_racemase_N_dom"/>
</dbReference>
<dbReference type="EMBL" id="MASW01000002">
    <property type="protein sequence ID" value="PXY27136.1"/>
    <property type="molecule type" value="Genomic_DNA"/>
</dbReference>
<dbReference type="Proteomes" id="UP000249915">
    <property type="component" value="Unassembled WGS sequence"/>
</dbReference>
<dbReference type="CDD" id="cd03316">
    <property type="entry name" value="MR_like"/>
    <property type="match status" value="1"/>
</dbReference>
<dbReference type="RefSeq" id="WP_112281138.1">
    <property type="nucleotide sequence ID" value="NZ_MASW01000002.1"/>
</dbReference>
<feature type="site" description="Increases basicity of active site His" evidence="6">
    <location>
        <position position="279"/>
    </location>
</feature>
<evidence type="ECO:0000256" key="1">
    <source>
        <dbReference type="ARBA" id="ARBA00022723"/>
    </source>
</evidence>
<dbReference type="SUPFAM" id="SSF54826">
    <property type="entry name" value="Enolase N-terminal domain-like"/>
    <property type="match status" value="1"/>
</dbReference>
<feature type="binding site" evidence="4">
    <location>
        <position position="206"/>
    </location>
    <ligand>
        <name>substrate</name>
    </ligand>
</feature>
<dbReference type="SMART" id="SM00922">
    <property type="entry name" value="MR_MLE"/>
    <property type="match status" value="1"/>
</dbReference>
<evidence type="ECO:0000256" key="6">
    <source>
        <dbReference type="PIRSR" id="PIRSR633978-4"/>
    </source>
</evidence>
<dbReference type="Pfam" id="PF02746">
    <property type="entry name" value="MR_MLE_N"/>
    <property type="match status" value="1"/>
</dbReference>
<dbReference type="InterPro" id="IPR029065">
    <property type="entry name" value="Enolase_C-like"/>
</dbReference>
<dbReference type="PANTHER" id="PTHR13794">
    <property type="entry name" value="ENOLASE SUPERFAMILY, MANDELATE RACEMASE"/>
    <property type="match status" value="1"/>
</dbReference>
<dbReference type="InterPro" id="IPR046945">
    <property type="entry name" value="RHMD-like"/>
</dbReference>
<protein>
    <submittedName>
        <fullName evidence="7">Mandelate racemase/muconate lactonizing protein</fullName>
    </submittedName>
</protein>
<feature type="binding site" evidence="5">
    <location>
        <position position="256"/>
    </location>
    <ligand>
        <name>Mg(2+)</name>
        <dbReference type="ChEBI" id="CHEBI:18420"/>
    </ligand>
</feature>
<dbReference type="Gene3D" id="3.30.390.10">
    <property type="entry name" value="Enolase-like, N-terminal domain"/>
    <property type="match status" value="1"/>
</dbReference>
<name>A0A2V4AYZ1_9PSEU</name>
<dbReference type="NCBIfam" id="NF047820">
    <property type="entry name" value="TalGalacDh"/>
    <property type="match status" value="1"/>
</dbReference>
<feature type="binding site" evidence="5">
    <location>
        <position position="204"/>
    </location>
    <ligand>
        <name>Mg(2+)</name>
        <dbReference type="ChEBI" id="CHEBI:18420"/>
    </ligand>
</feature>
<dbReference type="InterPro" id="IPR036849">
    <property type="entry name" value="Enolase-like_C_sf"/>
</dbReference>
<feature type="binding site" evidence="4">
    <location>
        <begin position="24"/>
        <end position="26"/>
    </location>
    <ligand>
        <name>substrate</name>
    </ligand>
</feature>
<comment type="cofactor">
    <cofactor evidence="5">
        <name>Mg(2+)</name>
        <dbReference type="ChEBI" id="CHEBI:18420"/>
    </cofactor>
    <text evidence="5">Binds 1 Mg(2+) ion per subunit.</text>
</comment>
<feature type="active site" description="Proton donor/acceptor" evidence="3">
    <location>
        <position position="306"/>
    </location>
</feature>
<organism evidence="7 8">
    <name type="scientific">Prauserella muralis</name>
    <dbReference type="NCBI Taxonomy" id="588067"/>
    <lineage>
        <taxon>Bacteria</taxon>
        <taxon>Bacillati</taxon>
        <taxon>Actinomycetota</taxon>
        <taxon>Actinomycetes</taxon>
        <taxon>Pseudonocardiales</taxon>
        <taxon>Pseudonocardiaceae</taxon>
        <taxon>Prauserella</taxon>
    </lineage>
</organism>